<dbReference type="InterPro" id="IPR036147">
    <property type="entry name" value="Anti-sigma_E_RseA_N_sf"/>
</dbReference>
<dbReference type="EMBL" id="JACCDF010000010">
    <property type="protein sequence ID" value="NYS61413.1"/>
    <property type="molecule type" value="Genomic_DNA"/>
</dbReference>
<reference evidence="3 4" key="1">
    <citation type="journal article" date="2015" name="Int. J. Syst. Evol. Microbiol.">
        <title>Halomonas salicampi sp. nov., a halotolerant and alkalitolerant bacterium isolated from a saltern soil.</title>
        <authorList>
            <person name="Lee J.C."/>
            <person name="Kim Y.S."/>
            <person name="Yun B.S."/>
            <person name="Whang K.S."/>
        </authorList>
    </citation>
    <scope>NUCLEOTIDE SEQUENCE [LARGE SCALE GENOMIC DNA]</scope>
    <source>
        <strain evidence="3 4">BH103</strain>
    </source>
</reference>
<evidence type="ECO:0000313" key="4">
    <source>
        <dbReference type="Proteomes" id="UP000586119"/>
    </source>
</evidence>
<name>A0A7Z0LM01_9GAMM</name>
<evidence type="ECO:0000313" key="3">
    <source>
        <dbReference type="EMBL" id="NYS61413.1"/>
    </source>
</evidence>
<organism evidence="3 4">
    <name type="scientific">Vreelandella salicampi</name>
    <dbReference type="NCBI Taxonomy" id="1449798"/>
    <lineage>
        <taxon>Bacteria</taxon>
        <taxon>Pseudomonadati</taxon>
        <taxon>Pseudomonadota</taxon>
        <taxon>Gammaproteobacteria</taxon>
        <taxon>Oceanospirillales</taxon>
        <taxon>Halomonadaceae</taxon>
        <taxon>Vreelandella</taxon>
    </lineage>
</organism>
<dbReference type="Proteomes" id="UP000586119">
    <property type="component" value="Unassembled WGS sequence"/>
</dbReference>
<feature type="compositionally biased region" description="Polar residues" evidence="1">
    <location>
        <begin position="130"/>
        <end position="163"/>
    </location>
</feature>
<dbReference type="InterPro" id="IPR052383">
    <property type="entry name" value="Anti-sigma-E_RseA-like"/>
</dbReference>
<sequence length="261" mass="27613">MSQNTRESLSAMMDGESDELELRRVLKALPNDVDAADTWRRYHLARSLMQREQGVDVSVDLSAGVMARLQEEPAPLADASLEGKADLQAKEKVPTISFARGAGVAAAVSLMVITGVQYFNNGFDDGDNGSSVDRSASVANNAPSTSASVTQQVQPVSLASSEPSRVGGGANNDIPMFEPTPFRLNGQSSNSGLMNVSEGGFSAAQLPPNATNSVQNAGLDLEQTRLLRSYLEQHAHGAAYGNSDSWLPLMRSAISTESLGQ</sequence>
<dbReference type="AlphaFoldDB" id="A0A7Z0LM01"/>
<dbReference type="GO" id="GO:0016989">
    <property type="term" value="F:sigma factor antagonist activity"/>
    <property type="evidence" value="ECO:0007669"/>
    <property type="project" value="InterPro"/>
</dbReference>
<dbReference type="CDD" id="cd16328">
    <property type="entry name" value="RseA_N"/>
    <property type="match status" value="1"/>
</dbReference>
<gene>
    <name evidence="3" type="ORF">HZS81_11680</name>
</gene>
<dbReference type="Gene3D" id="1.10.10.880">
    <property type="entry name" value="Anti sigma-E protein RseA, N-terminal domain"/>
    <property type="match status" value="1"/>
</dbReference>
<proteinExistence type="predicted"/>
<keyword evidence="4" id="KW-1185">Reference proteome</keyword>
<evidence type="ECO:0000259" key="2">
    <source>
        <dbReference type="Pfam" id="PF03872"/>
    </source>
</evidence>
<feature type="domain" description="Anti sigma-E protein RseA N-terminal" evidence="2">
    <location>
        <begin position="6"/>
        <end position="80"/>
    </location>
</feature>
<evidence type="ECO:0000256" key="1">
    <source>
        <dbReference type="SAM" id="MobiDB-lite"/>
    </source>
</evidence>
<dbReference type="InterPro" id="IPR005572">
    <property type="entry name" value="Anti-sigma_E_RseA_N"/>
</dbReference>
<comment type="caution">
    <text evidence="3">The sequence shown here is derived from an EMBL/GenBank/DDBJ whole genome shotgun (WGS) entry which is preliminary data.</text>
</comment>
<dbReference type="SUPFAM" id="SSF89069">
    <property type="entry name" value="N-terminal, cytoplasmic domain of anti-sigmaE factor RseA"/>
    <property type="match status" value="1"/>
</dbReference>
<dbReference type="PANTHER" id="PTHR38104:SF1">
    <property type="entry name" value="ANTI-SIGMA-E FACTOR RSEA"/>
    <property type="match status" value="1"/>
</dbReference>
<dbReference type="PANTHER" id="PTHR38104">
    <property type="match status" value="1"/>
</dbReference>
<feature type="region of interest" description="Disordered" evidence="1">
    <location>
        <begin position="130"/>
        <end position="170"/>
    </location>
</feature>
<dbReference type="RefSeq" id="WP_179930743.1">
    <property type="nucleotide sequence ID" value="NZ_JACCDF010000010.1"/>
</dbReference>
<accession>A0A7Z0LM01</accession>
<protein>
    <submittedName>
        <fullName evidence="3">Sigma-E factor negative regulatory protein</fullName>
    </submittedName>
</protein>
<dbReference type="Pfam" id="PF03872">
    <property type="entry name" value="RseA_N"/>
    <property type="match status" value="1"/>
</dbReference>